<protein>
    <recommendedName>
        <fullName evidence="2">URB1 C-terminal domain-containing protein</fullName>
    </recommendedName>
</protein>
<proteinExistence type="predicted"/>
<dbReference type="GO" id="GO:0000463">
    <property type="term" value="P:maturation of LSU-rRNA from tricistronic rRNA transcript (SSU-rRNA, 5.8S rRNA, LSU-rRNA)"/>
    <property type="evidence" value="ECO:0007669"/>
    <property type="project" value="TreeGrafter"/>
</dbReference>
<dbReference type="InterPro" id="IPR016024">
    <property type="entry name" value="ARM-type_fold"/>
</dbReference>
<sequence length="385" mass="43084">MLRTCLAFPNRGRFGEEKDATQGPADELMYDPLIVIVLSVQMLMKCPPTSALGWVKVFRTNIVSLFVRCLSSKDSNIREAALYQIARYSECIQQSDMQENPQVLYVFRLLENVMHPPANARDPPRRLPTYASLILLHALHAIFRPSNFIYPRTARFLLQRPNSTSSDEWKKERGWIVRILGDGMASAEDWKVLRRRHTWDLVASLFQSSERDKVLRAGILEILANLTSNSQACTSLVLKSSLLIWIEIALGHEAGSETIAWLRILENIVFLADVSKLGRATGGEWCVIICSCISSLLQTSGDKDMSILNQSALVIVRLSLVPGISHHFLGVVLEHAVEYLKQLEPSINLRNCLTPRQDSRPLSTPPHQIRSGCGVKSRRGSGGSA</sequence>
<evidence type="ECO:0000313" key="4">
    <source>
        <dbReference type="Proteomes" id="UP000053820"/>
    </source>
</evidence>
<feature type="compositionally biased region" description="Polar residues" evidence="1">
    <location>
        <begin position="357"/>
        <end position="366"/>
    </location>
</feature>
<dbReference type="InterPro" id="IPR011989">
    <property type="entry name" value="ARM-like"/>
</dbReference>
<dbReference type="SUPFAM" id="SSF48371">
    <property type="entry name" value="ARM repeat"/>
    <property type="match status" value="1"/>
</dbReference>
<evidence type="ECO:0000313" key="3">
    <source>
        <dbReference type="EMBL" id="KIJ58798.1"/>
    </source>
</evidence>
<accession>A0A0C9VZA1</accession>
<dbReference type="PANTHER" id="PTHR13500:SF0">
    <property type="entry name" value="NUCLEOLAR PRE-RIBOSOMAL-ASSOCIATED PROTEIN 1"/>
    <property type="match status" value="1"/>
</dbReference>
<dbReference type="PANTHER" id="PTHR13500">
    <property type="entry name" value="NUCLEOLAR PRERIBOSOMAL-ASSOCIATED PROTEIN 1"/>
    <property type="match status" value="1"/>
</dbReference>
<evidence type="ECO:0000259" key="2">
    <source>
        <dbReference type="Pfam" id="PF16201"/>
    </source>
</evidence>
<feature type="region of interest" description="Disordered" evidence="1">
    <location>
        <begin position="357"/>
        <end position="385"/>
    </location>
</feature>
<dbReference type="EMBL" id="KN839910">
    <property type="protein sequence ID" value="KIJ58798.1"/>
    <property type="molecule type" value="Genomic_DNA"/>
</dbReference>
<dbReference type="Pfam" id="PF16201">
    <property type="entry name" value="NopRA1"/>
    <property type="match status" value="1"/>
</dbReference>
<gene>
    <name evidence="3" type="ORF">HYDPIDRAFT_33811</name>
</gene>
<reference evidence="3 4" key="1">
    <citation type="submission" date="2014-04" db="EMBL/GenBank/DDBJ databases">
        <title>Evolutionary Origins and Diversification of the Mycorrhizal Mutualists.</title>
        <authorList>
            <consortium name="DOE Joint Genome Institute"/>
            <consortium name="Mycorrhizal Genomics Consortium"/>
            <person name="Kohler A."/>
            <person name="Kuo A."/>
            <person name="Nagy L.G."/>
            <person name="Floudas D."/>
            <person name="Copeland A."/>
            <person name="Barry K.W."/>
            <person name="Cichocki N."/>
            <person name="Veneault-Fourrey C."/>
            <person name="LaButti K."/>
            <person name="Lindquist E.A."/>
            <person name="Lipzen A."/>
            <person name="Lundell T."/>
            <person name="Morin E."/>
            <person name="Murat C."/>
            <person name="Riley R."/>
            <person name="Ohm R."/>
            <person name="Sun H."/>
            <person name="Tunlid A."/>
            <person name="Henrissat B."/>
            <person name="Grigoriev I.V."/>
            <person name="Hibbett D.S."/>
            <person name="Martin F."/>
        </authorList>
    </citation>
    <scope>NUCLEOTIDE SEQUENCE [LARGE SCALE GENOMIC DNA]</scope>
    <source>
        <strain evidence="3 4">MD-312</strain>
    </source>
</reference>
<dbReference type="Proteomes" id="UP000053820">
    <property type="component" value="Unassembled WGS sequence"/>
</dbReference>
<dbReference type="HOGENOM" id="CLU_717764_0_0_1"/>
<dbReference type="InterPro" id="IPR032436">
    <property type="entry name" value="URB1_C"/>
</dbReference>
<dbReference type="GO" id="GO:0000466">
    <property type="term" value="P:maturation of 5.8S rRNA from tricistronic rRNA transcript (SSU-rRNA, 5.8S rRNA, LSU-rRNA)"/>
    <property type="evidence" value="ECO:0007669"/>
    <property type="project" value="TreeGrafter"/>
</dbReference>
<dbReference type="Gene3D" id="1.25.10.10">
    <property type="entry name" value="Leucine-rich Repeat Variant"/>
    <property type="match status" value="1"/>
</dbReference>
<dbReference type="InterPro" id="IPR039844">
    <property type="entry name" value="URB1"/>
</dbReference>
<dbReference type="OrthoDB" id="72892at2759"/>
<dbReference type="AlphaFoldDB" id="A0A0C9VZA1"/>
<organism evidence="3 4">
    <name type="scientific">Hydnomerulius pinastri MD-312</name>
    <dbReference type="NCBI Taxonomy" id="994086"/>
    <lineage>
        <taxon>Eukaryota</taxon>
        <taxon>Fungi</taxon>
        <taxon>Dikarya</taxon>
        <taxon>Basidiomycota</taxon>
        <taxon>Agaricomycotina</taxon>
        <taxon>Agaricomycetes</taxon>
        <taxon>Agaricomycetidae</taxon>
        <taxon>Boletales</taxon>
        <taxon>Boletales incertae sedis</taxon>
        <taxon>Leucogyrophana</taxon>
    </lineage>
</organism>
<feature type="domain" description="URB1 C-terminal" evidence="2">
    <location>
        <begin position="64"/>
        <end position="245"/>
    </location>
</feature>
<dbReference type="GO" id="GO:0005730">
    <property type="term" value="C:nucleolus"/>
    <property type="evidence" value="ECO:0007669"/>
    <property type="project" value="TreeGrafter"/>
</dbReference>
<name>A0A0C9VZA1_9AGAM</name>
<keyword evidence="4" id="KW-1185">Reference proteome</keyword>
<evidence type="ECO:0000256" key="1">
    <source>
        <dbReference type="SAM" id="MobiDB-lite"/>
    </source>
</evidence>